<proteinExistence type="predicted"/>
<dbReference type="Pfam" id="PF04577">
    <property type="entry name" value="Glyco_transf_61"/>
    <property type="match status" value="1"/>
</dbReference>
<organism evidence="2 3">
    <name type="scientific">Polarella glacialis</name>
    <name type="common">Dinoflagellate</name>
    <dbReference type="NCBI Taxonomy" id="89957"/>
    <lineage>
        <taxon>Eukaryota</taxon>
        <taxon>Sar</taxon>
        <taxon>Alveolata</taxon>
        <taxon>Dinophyceae</taxon>
        <taxon>Suessiales</taxon>
        <taxon>Suessiaceae</taxon>
        <taxon>Polarella</taxon>
    </lineage>
</organism>
<dbReference type="GO" id="GO:0016757">
    <property type="term" value="F:glycosyltransferase activity"/>
    <property type="evidence" value="ECO:0007669"/>
    <property type="project" value="InterPro"/>
</dbReference>
<accession>A0A813J982</accession>
<comment type="caution">
    <text evidence="2">The sequence shown here is derived from an EMBL/GenBank/DDBJ whole genome shotgun (WGS) entry which is preliminary data.</text>
</comment>
<sequence length="765" mass="84387">MYGTADTKQRFDPRFIAAALKNPDGRTLFREICLPGQLALDLICSQFIAFLSPLSEGSVLMASRRVRRLRLLTPMLGGCLEDSPWPLRIADLEEFADRWADVEKQTESGRIVVQRNRELEEGLSLPSSLVFQGRARLPSRELLPKSLRRCLPLQRQACWPRRAGSLSESCTKCCDPRYPRGQSSCFAKPWTFEACCTPDNLTTGWAPAPPDVEEVVGPNAGNLWPELLELKEELKEGCRVHSFGGGDLHPEGSKEERWEELRRWLAAARSLPKSAGGRQRLFPELDLLVSTRACVGPEVEVPWFVLRGQEEDGPASGVELAADAGAVCRPGRLVAGELSSQPGRRVTLPCRQPPADPGLHKLEAYGLELMEGCQLLEGCRQRGGKAPAAAGLPLSCCREGNLQDVEWRGIGLLTGELRTNIAHFARDALWLHLLFGGNTSLAALGAGSDGLDLELALTKHAATECLENDRCVRTGRRVINEMEQFMEEVAIGDITAPPTFHAGDPARLHTVCFEVAAQRWRPWAGDGHAVQSFRTKALKKCRIKDNGMTRKIVLIRRDSLSRQWRDESLVKKHVQALAASIGSSFFAVNLGKLEPCQQVEVLHDAMLILAVHGADLTNMIYLPMGAAVLEVAVECEVEGGSVDTPQWRGPGSLMNSSILQEARAMWKQQDAAGMCPISGATNEEWLQGYPVSQFAKLARQANLLYTAVMDCSGSVCDRQQSADGVFDRGWCTGDTKKRQFVEVDIPNKLIPTLWAIFDGYLRHRT</sequence>
<protein>
    <recommendedName>
        <fullName evidence="1">Glycosyltransferase 61 catalytic domain-containing protein</fullName>
    </recommendedName>
</protein>
<reference evidence="2" key="1">
    <citation type="submission" date="2021-02" db="EMBL/GenBank/DDBJ databases">
        <authorList>
            <person name="Dougan E. K."/>
            <person name="Rhodes N."/>
            <person name="Thang M."/>
            <person name="Chan C."/>
        </authorList>
    </citation>
    <scope>NUCLEOTIDE SEQUENCE</scope>
</reference>
<dbReference type="Proteomes" id="UP000626109">
    <property type="component" value="Unassembled WGS sequence"/>
</dbReference>
<feature type="domain" description="Glycosyltransferase 61 catalytic" evidence="1">
    <location>
        <begin position="528"/>
        <end position="628"/>
    </location>
</feature>
<gene>
    <name evidence="2" type="ORF">PGLA2088_LOCUS18315</name>
</gene>
<dbReference type="InterPro" id="IPR049625">
    <property type="entry name" value="Glyco_transf_61_cat"/>
</dbReference>
<dbReference type="EMBL" id="CAJNNW010024521">
    <property type="protein sequence ID" value="CAE8672970.1"/>
    <property type="molecule type" value="Genomic_DNA"/>
</dbReference>
<evidence type="ECO:0000259" key="1">
    <source>
        <dbReference type="Pfam" id="PF04577"/>
    </source>
</evidence>
<dbReference type="AlphaFoldDB" id="A0A813J982"/>
<evidence type="ECO:0000313" key="2">
    <source>
        <dbReference type="EMBL" id="CAE8672970.1"/>
    </source>
</evidence>
<evidence type="ECO:0000313" key="3">
    <source>
        <dbReference type="Proteomes" id="UP000626109"/>
    </source>
</evidence>
<name>A0A813J982_POLGL</name>